<protein>
    <submittedName>
        <fullName evidence="7">Glycosyl transferase</fullName>
    </submittedName>
</protein>
<sequence>MRVVFATHAEWTHFSGMVPLAWALHNAGHEVRVASQPAMTGHVTRAGLTSVPVGGNHNLGMLLKFADTLDPDAPPPFDFTEDRPEKLTWDYLTAGFGDEVVPWWWRVINDPMIGELTEFCRQWRPDLVIWEPITFAGPIAAKACGAAHVRFVWSADLFGAMRGRYVQVRDRQPPDAREDALARWIGLRGEKYAGVEFSEDMTTGQATIDYTPPSLRLDVDLDYVPLRFTPYTGRSVVPDWLRAPPERPRVCLTLGTSAVGHHDAFKVSVQDVLTSLGELDVEVVATLPRSQAERLTGVPPNTTIADFVPLNVLLPTCSAVINHGGPGTVFTALTYGVPQLVLPSVFDELILARRLAEHGAGLTIAPDAAKGTLIADHVRRLLNEPSLRAGAARIRGEMLAMPSPAALVPTLERLVADHRGISGVPAYPTRGLPAHTTHR</sequence>
<evidence type="ECO:0000256" key="3">
    <source>
        <dbReference type="ARBA" id="ARBA00022679"/>
    </source>
</evidence>
<comment type="similarity">
    <text evidence="1">Belongs to the glycosyltransferase 28 family.</text>
</comment>
<dbReference type="InterPro" id="IPR048284">
    <property type="entry name" value="EryCIII-like_N"/>
</dbReference>
<evidence type="ECO:0000313" key="8">
    <source>
        <dbReference type="Proteomes" id="UP000606172"/>
    </source>
</evidence>
<dbReference type="CDD" id="cd03784">
    <property type="entry name" value="GT1_Gtf-like"/>
    <property type="match status" value="1"/>
</dbReference>
<dbReference type="GO" id="GO:0008194">
    <property type="term" value="F:UDP-glycosyltransferase activity"/>
    <property type="evidence" value="ECO:0007669"/>
    <property type="project" value="InterPro"/>
</dbReference>
<evidence type="ECO:0000256" key="4">
    <source>
        <dbReference type="ARBA" id="ARBA00023194"/>
    </source>
</evidence>
<dbReference type="InterPro" id="IPR050426">
    <property type="entry name" value="Glycosyltransferase_28"/>
</dbReference>
<feature type="domain" description="Erythromycin biosynthesis protein CIII-like N-terminal" evidence="6">
    <location>
        <begin position="22"/>
        <end position="255"/>
    </location>
</feature>
<keyword evidence="8" id="KW-1185">Reference proteome</keyword>
<dbReference type="Proteomes" id="UP000606172">
    <property type="component" value="Unassembled WGS sequence"/>
</dbReference>
<feature type="domain" description="Erythromycin biosynthesis protein CIII-like C-terminal" evidence="5">
    <location>
        <begin position="271"/>
        <end position="414"/>
    </location>
</feature>
<evidence type="ECO:0000259" key="6">
    <source>
        <dbReference type="Pfam" id="PF21036"/>
    </source>
</evidence>
<evidence type="ECO:0000259" key="5">
    <source>
        <dbReference type="Pfam" id="PF06722"/>
    </source>
</evidence>
<evidence type="ECO:0000313" key="7">
    <source>
        <dbReference type="EMBL" id="GII90679.1"/>
    </source>
</evidence>
<dbReference type="EMBL" id="BOOW01000006">
    <property type="protein sequence ID" value="GII90679.1"/>
    <property type="molecule type" value="Genomic_DNA"/>
</dbReference>
<gene>
    <name evidence="7" type="ORF">Ssi02_09100</name>
</gene>
<dbReference type="PANTHER" id="PTHR48050">
    <property type="entry name" value="STEROL 3-BETA-GLUCOSYLTRANSFERASE"/>
    <property type="match status" value="1"/>
</dbReference>
<keyword evidence="4" id="KW-0045">Antibiotic biosynthesis</keyword>
<organism evidence="7 8">
    <name type="scientific">Sinosporangium siamense</name>
    <dbReference type="NCBI Taxonomy" id="1367973"/>
    <lineage>
        <taxon>Bacteria</taxon>
        <taxon>Bacillati</taxon>
        <taxon>Actinomycetota</taxon>
        <taxon>Actinomycetes</taxon>
        <taxon>Streptosporangiales</taxon>
        <taxon>Streptosporangiaceae</taxon>
        <taxon>Sinosporangium</taxon>
    </lineage>
</organism>
<dbReference type="InterPro" id="IPR030953">
    <property type="entry name" value="Glycosyl_450act"/>
</dbReference>
<dbReference type="PANTHER" id="PTHR48050:SF13">
    <property type="entry name" value="STEROL 3-BETA-GLUCOSYLTRANSFERASE UGT80A2"/>
    <property type="match status" value="1"/>
</dbReference>
<dbReference type="GO" id="GO:0016758">
    <property type="term" value="F:hexosyltransferase activity"/>
    <property type="evidence" value="ECO:0007669"/>
    <property type="project" value="UniProtKB-ARBA"/>
</dbReference>
<dbReference type="Pfam" id="PF06722">
    <property type="entry name" value="EryCIII-like_C"/>
    <property type="match status" value="1"/>
</dbReference>
<evidence type="ECO:0000256" key="2">
    <source>
        <dbReference type="ARBA" id="ARBA00022676"/>
    </source>
</evidence>
<dbReference type="SUPFAM" id="SSF53756">
    <property type="entry name" value="UDP-Glycosyltransferase/glycogen phosphorylase"/>
    <property type="match status" value="1"/>
</dbReference>
<keyword evidence="2" id="KW-0328">Glycosyltransferase</keyword>
<dbReference type="Gene3D" id="3.40.50.2000">
    <property type="entry name" value="Glycogen Phosphorylase B"/>
    <property type="match status" value="2"/>
</dbReference>
<dbReference type="RefSeq" id="WP_204021233.1">
    <property type="nucleotide sequence ID" value="NZ_BOOW01000006.1"/>
</dbReference>
<proteinExistence type="inferred from homology"/>
<dbReference type="GO" id="GO:0017000">
    <property type="term" value="P:antibiotic biosynthetic process"/>
    <property type="evidence" value="ECO:0007669"/>
    <property type="project" value="UniProtKB-KW"/>
</dbReference>
<dbReference type="Pfam" id="PF21036">
    <property type="entry name" value="EryCIII-like_N"/>
    <property type="match status" value="1"/>
</dbReference>
<accession>A0A919VA24</accession>
<reference evidence="7" key="1">
    <citation type="submission" date="2021-01" db="EMBL/GenBank/DDBJ databases">
        <title>Whole genome shotgun sequence of Sinosporangium siamense NBRC 109515.</title>
        <authorList>
            <person name="Komaki H."/>
            <person name="Tamura T."/>
        </authorList>
    </citation>
    <scope>NUCLEOTIDE SEQUENCE</scope>
    <source>
        <strain evidence="7">NBRC 109515</strain>
    </source>
</reference>
<dbReference type="InterPro" id="IPR002213">
    <property type="entry name" value="UDP_glucos_trans"/>
</dbReference>
<name>A0A919VA24_9ACTN</name>
<dbReference type="AlphaFoldDB" id="A0A919VA24"/>
<dbReference type="InterPro" id="IPR010610">
    <property type="entry name" value="EryCIII-like_C"/>
</dbReference>
<dbReference type="NCBIfam" id="TIGR04516">
    <property type="entry name" value="glycosyl_450act"/>
    <property type="match status" value="1"/>
</dbReference>
<comment type="caution">
    <text evidence="7">The sequence shown here is derived from an EMBL/GenBank/DDBJ whole genome shotgun (WGS) entry which is preliminary data.</text>
</comment>
<evidence type="ECO:0000256" key="1">
    <source>
        <dbReference type="ARBA" id="ARBA00006962"/>
    </source>
</evidence>
<dbReference type="FunFam" id="3.40.50.2000:FF:000072">
    <property type="entry name" value="Glycosyl transferase"/>
    <property type="match status" value="1"/>
</dbReference>
<keyword evidence="3 7" id="KW-0808">Transferase</keyword>